<dbReference type="EMBL" id="JACNJD010000337">
    <property type="protein sequence ID" value="MBC8179011.1"/>
    <property type="molecule type" value="Genomic_DNA"/>
</dbReference>
<keyword evidence="2" id="KW-0812">Transmembrane</keyword>
<dbReference type="InterPro" id="IPR050739">
    <property type="entry name" value="MFP"/>
</dbReference>
<keyword evidence="1" id="KW-0175">Coiled coil</keyword>
<dbReference type="AlphaFoldDB" id="A0A8J6N2W8"/>
<feature type="coiled-coil region" evidence="1">
    <location>
        <begin position="163"/>
        <end position="190"/>
    </location>
</feature>
<keyword evidence="2" id="KW-0472">Membrane</keyword>
<keyword evidence="2" id="KW-1133">Transmembrane helix</keyword>
<comment type="caution">
    <text evidence="3">The sequence shown here is derived from an EMBL/GenBank/DDBJ whole genome shotgun (WGS) entry which is preliminary data.</text>
</comment>
<protein>
    <submittedName>
        <fullName evidence="3">HlyD family secretion protein</fullName>
    </submittedName>
</protein>
<sequence length="376" mass="42207">MELLITIAYFFLVRLIFFDFKLLKFNLFWKFIVFGLWVAAVLTEILSLGQYTPYSKEAFVQSYVVQMAPEYGGRVKDVFITSNTPIKKGDPLFQMDPEPWQNKVHEYEAHLASAGTTVQKLGQRVVEARADAARTQATLKGAMAKHEMISKAAKQKAVSKIHLEQIEQRVAALKAQLQANRAAIREAQLAFDSEVGDEHTEIAEVLAKLATAKYRLENTIIRAPSDGYVSNLQLYPGAFTRLKSPVMTFINSEQYWIAAKMDQRGIQHVRPGDHAEIAFDMYPGKVFPAKVVSVIWANGNAQGVPSGLIPNEESVGGGFDFIVRLHLTEEHPDYPVRFGASGLVAVFTNGAPEFLVFLRQIEIHSESYLKYLFNPF</sequence>
<dbReference type="Gene3D" id="2.40.30.170">
    <property type="match status" value="1"/>
</dbReference>
<dbReference type="PANTHER" id="PTHR30386:SF18">
    <property type="entry name" value="INNER MEMBRANE PROTEIN YIAV-RELATED"/>
    <property type="match status" value="1"/>
</dbReference>
<dbReference type="Gene3D" id="2.40.50.100">
    <property type="match status" value="1"/>
</dbReference>
<reference evidence="3 4" key="1">
    <citation type="submission" date="2020-08" db="EMBL/GenBank/DDBJ databases">
        <title>Bridging the membrane lipid divide: bacteria of the FCB group superphylum have the potential to synthesize archaeal ether lipids.</title>
        <authorList>
            <person name="Villanueva L."/>
            <person name="Von Meijenfeldt F.A.B."/>
            <person name="Westbye A.B."/>
            <person name="Yadav S."/>
            <person name="Hopmans E.C."/>
            <person name="Dutilh B.E."/>
            <person name="Sinninghe Damste J.S."/>
        </authorList>
    </citation>
    <scope>NUCLEOTIDE SEQUENCE [LARGE SCALE GENOMIC DNA]</scope>
    <source>
        <strain evidence="3">NIOZ-UU27</strain>
    </source>
</reference>
<evidence type="ECO:0000313" key="3">
    <source>
        <dbReference type="EMBL" id="MBC8179011.1"/>
    </source>
</evidence>
<feature type="transmembrane region" description="Helical" evidence="2">
    <location>
        <begin position="27"/>
        <end position="46"/>
    </location>
</feature>
<name>A0A8J6N2W8_9DELT</name>
<dbReference type="Proteomes" id="UP000650524">
    <property type="component" value="Unassembled WGS sequence"/>
</dbReference>
<dbReference type="PANTHER" id="PTHR30386">
    <property type="entry name" value="MEMBRANE FUSION SUBUNIT OF EMRAB-TOLC MULTIDRUG EFFLUX PUMP"/>
    <property type="match status" value="1"/>
</dbReference>
<dbReference type="SUPFAM" id="SSF111369">
    <property type="entry name" value="HlyD-like secretion proteins"/>
    <property type="match status" value="1"/>
</dbReference>
<evidence type="ECO:0000313" key="4">
    <source>
        <dbReference type="Proteomes" id="UP000650524"/>
    </source>
</evidence>
<proteinExistence type="predicted"/>
<evidence type="ECO:0000256" key="1">
    <source>
        <dbReference type="SAM" id="Coils"/>
    </source>
</evidence>
<accession>A0A8J6N2W8</accession>
<evidence type="ECO:0000256" key="2">
    <source>
        <dbReference type="SAM" id="Phobius"/>
    </source>
</evidence>
<dbReference type="Gene3D" id="1.10.287.470">
    <property type="entry name" value="Helix hairpin bin"/>
    <property type="match status" value="1"/>
</dbReference>
<gene>
    <name evidence="3" type="ORF">H8E19_16530</name>
</gene>
<organism evidence="3 4">
    <name type="scientific">Candidatus Desulfacyla euxinica</name>
    <dbReference type="NCBI Taxonomy" id="2841693"/>
    <lineage>
        <taxon>Bacteria</taxon>
        <taxon>Deltaproteobacteria</taxon>
        <taxon>Candidatus Desulfacyla</taxon>
    </lineage>
</organism>